<evidence type="ECO:0000256" key="3">
    <source>
        <dbReference type="SAM" id="MobiDB-lite"/>
    </source>
</evidence>
<dbReference type="PANTHER" id="PTHR45640">
    <property type="entry name" value="HEAT SHOCK PROTEIN HSP-12.2-RELATED"/>
    <property type="match status" value="1"/>
</dbReference>
<dbReference type="EMBL" id="CP092622">
    <property type="protein sequence ID" value="UMM22603.1"/>
    <property type="molecule type" value="Genomic_DNA"/>
</dbReference>
<evidence type="ECO:0000313" key="6">
    <source>
        <dbReference type="Proteomes" id="UP000829354"/>
    </source>
</evidence>
<evidence type="ECO:0000313" key="5">
    <source>
        <dbReference type="EMBL" id="UMM22603.1"/>
    </source>
</evidence>
<dbReference type="PANTHER" id="PTHR45640:SF32">
    <property type="entry name" value="STRESS-INDUCED PROTEIN 1"/>
    <property type="match status" value="1"/>
</dbReference>
<dbReference type="Gene3D" id="2.60.40.790">
    <property type="match status" value="1"/>
</dbReference>
<dbReference type="AlphaFoldDB" id="A0AAE9EFJ3"/>
<dbReference type="SUPFAM" id="SSF49764">
    <property type="entry name" value="HSP20-like chaperones"/>
    <property type="match status" value="1"/>
</dbReference>
<organism evidence="5 6">
    <name type="scientific">Caenorhabditis briggsae</name>
    <dbReference type="NCBI Taxonomy" id="6238"/>
    <lineage>
        <taxon>Eukaryota</taxon>
        <taxon>Metazoa</taxon>
        <taxon>Ecdysozoa</taxon>
        <taxon>Nematoda</taxon>
        <taxon>Chromadorea</taxon>
        <taxon>Rhabditida</taxon>
        <taxon>Rhabditina</taxon>
        <taxon>Rhabditomorpha</taxon>
        <taxon>Rhabditoidea</taxon>
        <taxon>Rhabditidae</taxon>
        <taxon>Peloderinae</taxon>
        <taxon>Caenorhabditis</taxon>
    </lineage>
</organism>
<dbReference type="InterPro" id="IPR002068">
    <property type="entry name" value="A-crystallin/Hsp20_dom"/>
</dbReference>
<protein>
    <recommendedName>
        <fullName evidence="4">SHSP domain-containing protein</fullName>
    </recommendedName>
</protein>
<dbReference type="Proteomes" id="UP000829354">
    <property type="component" value="Chromosome III"/>
</dbReference>
<feature type="compositionally biased region" description="Low complexity" evidence="3">
    <location>
        <begin position="152"/>
        <end position="163"/>
    </location>
</feature>
<dbReference type="GO" id="GO:0009408">
    <property type="term" value="P:response to heat"/>
    <property type="evidence" value="ECO:0007669"/>
    <property type="project" value="UniProtKB-ARBA"/>
</dbReference>
<comment type="similarity">
    <text evidence="1 2">Belongs to the small heat shock protein (HSP20) family.</text>
</comment>
<feature type="region of interest" description="Disordered" evidence="3">
    <location>
        <begin position="142"/>
        <end position="163"/>
    </location>
</feature>
<gene>
    <name evidence="5" type="ORF">L5515_003738</name>
</gene>
<feature type="compositionally biased region" description="Polar residues" evidence="3">
    <location>
        <begin position="142"/>
        <end position="151"/>
    </location>
</feature>
<evidence type="ECO:0000256" key="2">
    <source>
        <dbReference type="RuleBase" id="RU003616"/>
    </source>
</evidence>
<dbReference type="InterPro" id="IPR008978">
    <property type="entry name" value="HSP20-like_chaperone"/>
</dbReference>
<proteinExistence type="inferred from homology"/>
<dbReference type="Pfam" id="PF00011">
    <property type="entry name" value="HSP20"/>
    <property type="match status" value="1"/>
</dbReference>
<name>A0AAE9EFJ3_CAEBR</name>
<dbReference type="InterPro" id="IPR001436">
    <property type="entry name" value="Alpha-crystallin/sHSP_animal"/>
</dbReference>
<feature type="domain" description="SHSP" evidence="4">
    <location>
        <begin position="32"/>
        <end position="140"/>
    </location>
</feature>
<dbReference type="CDD" id="cd06526">
    <property type="entry name" value="metazoan_ACD"/>
    <property type="match status" value="1"/>
</dbReference>
<evidence type="ECO:0000259" key="4">
    <source>
        <dbReference type="PROSITE" id="PS01031"/>
    </source>
</evidence>
<dbReference type="FunFam" id="2.60.40.790:FF:000094">
    <property type="entry name" value="Heat shock protein Hsp-16.2"/>
    <property type="match status" value="1"/>
</dbReference>
<dbReference type="PRINTS" id="PR00299">
    <property type="entry name" value="ACRYSTALLIN"/>
</dbReference>
<sequence>MSICPYTGRPMGLFREFEPLMPYWAQRMNMLNNFNNIVPQQLNEVEDNDNKFAVKLDVAAFKPEELKVNLEGNILTIEGHHEVKTEHGYSKRSFTRQFTLPKNVDLAHIHTAINKDGQMIIDVPKTGAHSNIRAIPIHTTQGHAVTQGNKPTNTTTTTTTGKH</sequence>
<dbReference type="PROSITE" id="PS01031">
    <property type="entry name" value="SHSP"/>
    <property type="match status" value="1"/>
</dbReference>
<keyword evidence="6" id="KW-1185">Reference proteome</keyword>
<accession>A0AAE9EFJ3</accession>
<evidence type="ECO:0000256" key="1">
    <source>
        <dbReference type="PROSITE-ProRule" id="PRU00285"/>
    </source>
</evidence>
<reference evidence="5 6" key="1">
    <citation type="submission" date="2022-04" db="EMBL/GenBank/DDBJ databases">
        <title>Chromosome-level reference genomes for two strains of Caenorhabditis briggsae: an improved platform for comparative genomics.</title>
        <authorList>
            <person name="Stevens L."/>
            <person name="Andersen E."/>
        </authorList>
    </citation>
    <scope>NUCLEOTIDE SEQUENCE [LARGE SCALE GENOMIC DNA]</scope>
    <source>
        <strain evidence="5">VX34</strain>
        <tissue evidence="5">Whole-organism</tissue>
    </source>
</reference>